<dbReference type="OrthoDB" id="5303754at2759"/>
<feature type="chain" id="PRO_5004895778" description="DUF7029 domain-containing protein" evidence="2">
    <location>
        <begin position="21"/>
        <end position="595"/>
    </location>
</feature>
<protein>
    <recommendedName>
        <fullName evidence="3">DUF7029 domain-containing protein</fullName>
    </recommendedName>
</protein>
<evidence type="ECO:0000313" key="5">
    <source>
        <dbReference type="Proteomes" id="UP000024837"/>
    </source>
</evidence>
<dbReference type="EMBL" id="KI966419">
    <property type="protein sequence ID" value="EWC46250.1"/>
    <property type="molecule type" value="Genomic_DNA"/>
</dbReference>
<evidence type="ECO:0000313" key="4">
    <source>
        <dbReference type="EMBL" id="EWC46250.1"/>
    </source>
</evidence>
<feature type="compositionally biased region" description="Low complexity" evidence="1">
    <location>
        <begin position="84"/>
        <end position="101"/>
    </location>
</feature>
<sequence>MRLRASVAAVAAFGAALVSAAPAGSGCNADNVLRLLRGKTEAPSFCSTYTTAAATAGQAYPTWLSAYTQSTSRISSACTCLGASSTSTPAPAPTSTTASSTGWDSYVPPSPTSTATISPSIPNPLPTIAAAPLALSTAAVSDSIPPAPTKEVYFGSLGNDEVTALIAHVSYEAPEGAPLVNLDDLIPGLDGFPTCGETTIGLTFIAAANRDLAVSEWTGANATLVTAGGNFCGDVGRHNFYKISSAVSSDANSVVLTVKKIDIQEALKTFDAAFGTFSISDPAPNTIRRSLEKRGGVSFASIWTQILSVITGNTSPRYTTPRWSYGWTFTNLFQLSRPGFSASVQCNSCGISGYIDLFGQISFDIWKREAFGLVLGFDLVNPTFNLDMGVAWNFAYSGSYEIPLIALVPWSVEIPGIFEVKPYAELIASIKLDVKSAFQIRGVGMSGTWDTLFIGYNLITKLPVVGGDVIPKFDVYEPYFNNGVSLYGLQEGSVTVWLGPRIGLDVNIFKIAHGSAKLEFQFPAVNAGVRVENNRALCPDARPSDQCVGLHADARIRGVASAGAGLEYITDVGVEYELFNYNLGTLVDQHFAVGL</sequence>
<evidence type="ECO:0000259" key="3">
    <source>
        <dbReference type="Pfam" id="PF22974"/>
    </source>
</evidence>
<keyword evidence="5" id="KW-1185">Reference proteome</keyword>
<gene>
    <name evidence="4" type="ORF">DRE_04421</name>
</gene>
<dbReference type="HOGENOM" id="CLU_456309_0_0_1"/>
<dbReference type="Proteomes" id="UP000024837">
    <property type="component" value="Unassembled WGS sequence"/>
</dbReference>
<evidence type="ECO:0000256" key="2">
    <source>
        <dbReference type="SAM" id="SignalP"/>
    </source>
</evidence>
<evidence type="ECO:0000256" key="1">
    <source>
        <dbReference type="SAM" id="MobiDB-lite"/>
    </source>
</evidence>
<dbReference type="InterPro" id="IPR054293">
    <property type="entry name" value="DUF7029"/>
</dbReference>
<dbReference type="AlphaFoldDB" id="W7IB02"/>
<keyword evidence="2" id="KW-0732">Signal</keyword>
<reference evidence="4 5" key="1">
    <citation type="submission" date="2013-05" db="EMBL/GenBank/DDBJ databases">
        <title>Drechslerella stenobrocha genome reveals carnivorous origination and mechanical trapping mechanism of predatory fungi.</title>
        <authorList>
            <person name="Liu X."/>
            <person name="Zhang W."/>
            <person name="Liu K."/>
        </authorList>
    </citation>
    <scope>NUCLEOTIDE SEQUENCE [LARGE SCALE GENOMIC DNA]</scope>
    <source>
        <strain evidence="4 5">248</strain>
    </source>
</reference>
<feature type="domain" description="DUF7029" evidence="3">
    <location>
        <begin position="175"/>
        <end position="271"/>
    </location>
</feature>
<accession>W7IB02</accession>
<feature type="signal peptide" evidence="2">
    <location>
        <begin position="1"/>
        <end position="20"/>
    </location>
</feature>
<dbReference type="PROSITE" id="PS51257">
    <property type="entry name" value="PROKAR_LIPOPROTEIN"/>
    <property type="match status" value="1"/>
</dbReference>
<name>W7IB02_9PEZI</name>
<organism evidence="4 5">
    <name type="scientific">Drechslerella stenobrocha 248</name>
    <dbReference type="NCBI Taxonomy" id="1043628"/>
    <lineage>
        <taxon>Eukaryota</taxon>
        <taxon>Fungi</taxon>
        <taxon>Dikarya</taxon>
        <taxon>Ascomycota</taxon>
        <taxon>Pezizomycotina</taxon>
        <taxon>Orbiliomycetes</taxon>
        <taxon>Orbiliales</taxon>
        <taxon>Orbiliaceae</taxon>
        <taxon>Drechslerella</taxon>
    </lineage>
</organism>
<proteinExistence type="predicted"/>
<dbReference type="Pfam" id="PF22974">
    <property type="entry name" value="DUF7029"/>
    <property type="match status" value="1"/>
</dbReference>
<feature type="region of interest" description="Disordered" evidence="1">
    <location>
        <begin position="84"/>
        <end position="115"/>
    </location>
</feature>